<dbReference type="Gene3D" id="3.40.640.10">
    <property type="entry name" value="Type I PLP-dependent aspartate aminotransferase-like (Major domain)"/>
    <property type="match status" value="1"/>
</dbReference>
<dbReference type="InterPro" id="IPR015422">
    <property type="entry name" value="PyrdxlP-dep_Trfase_small"/>
</dbReference>
<dbReference type="PANTHER" id="PTHR46383">
    <property type="entry name" value="ASPARTATE AMINOTRANSFERASE"/>
    <property type="match status" value="1"/>
</dbReference>
<dbReference type="STRING" id="927083.DB32_007837"/>
<keyword evidence="3 6" id="KW-0032">Aminotransferase</keyword>
<proteinExistence type="inferred from homology"/>
<dbReference type="InterPro" id="IPR050596">
    <property type="entry name" value="AspAT/PAT-like"/>
</dbReference>
<organism evidence="8 9">
    <name type="scientific">Sandaracinus amylolyticus</name>
    <dbReference type="NCBI Taxonomy" id="927083"/>
    <lineage>
        <taxon>Bacteria</taxon>
        <taxon>Pseudomonadati</taxon>
        <taxon>Myxococcota</taxon>
        <taxon>Polyangia</taxon>
        <taxon>Polyangiales</taxon>
        <taxon>Sandaracinaceae</taxon>
        <taxon>Sandaracinus</taxon>
    </lineage>
</organism>
<dbReference type="InterPro" id="IPR015421">
    <property type="entry name" value="PyrdxlP-dep_Trfase_major"/>
</dbReference>
<dbReference type="GO" id="GO:0030170">
    <property type="term" value="F:pyridoxal phosphate binding"/>
    <property type="evidence" value="ECO:0007669"/>
    <property type="project" value="InterPro"/>
</dbReference>
<dbReference type="EMBL" id="CP011125">
    <property type="protein sequence ID" value="AKF10688.1"/>
    <property type="molecule type" value="Genomic_DNA"/>
</dbReference>
<dbReference type="Pfam" id="PF00155">
    <property type="entry name" value="Aminotran_1_2"/>
    <property type="match status" value="1"/>
</dbReference>
<dbReference type="GO" id="GO:0008483">
    <property type="term" value="F:transaminase activity"/>
    <property type="evidence" value="ECO:0007669"/>
    <property type="project" value="UniProtKB-KW"/>
</dbReference>
<comment type="cofactor">
    <cofactor evidence="1 6">
        <name>pyridoxal 5'-phosphate</name>
        <dbReference type="ChEBI" id="CHEBI:597326"/>
    </cofactor>
</comment>
<evidence type="ECO:0000256" key="6">
    <source>
        <dbReference type="RuleBase" id="RU000481"/>
    </source>
</evidence>
<dbReference type="InterPro" id="IPR004838">
    <property type="entry name" value="NHTrfase_class1_PyrdxlP-BS"/>
</dbReference>
<dbReference type="OrthoDB" id="9804474at2"/>
<dbReference type="CDD" id="cd00609">
    <property type="entry name" value="AAT_like"/>
    <property type="match status" value="1"/>
</dbReference>
<evidence type="ECO:0000256" key="2">
    <source>
        <dbReference type="ARBA" id="ARBA00007441"/>
    </source>
</evidence>
<protein>
    <recommendedName>
        <fullName evidence="6">Aminotransferase</fullName>
        <ecNumber evidence="6">2.6.1.-</ecNumber>
    </recommendedName>
</protein>
<dbReference type="EC" id="2.6.1.-" evidence="6"/>
<sequence length="400" mass="42621">MPSLASRLSVIKPSATIAISDRAAALRAQGIDVISFGVGEPDFPTPAHIREAAKAAIDKGATKYTRVRGIAPLITAIQDDCEKRRGVRPGADEIVCSVGAKHTLYNLAVALFEPGDEVIIPAPYWVSYPEQVLLVGATPKIVETREEDGFLLRPDALEKAIGPKTKGLVLCSPSNPTGGAYSEEKLRAIAAVLAKHPNVWVIVDEIYAQLVYGGFQQRSLLSIAPELRDRLVIVDGASKTYAMTGWRMGWMIAPKALCDACEMVQSQSTTNPTSFVQHATIAALQGDKAELDAMVREFEARRDLMVSGLNGVPGITCRVPEGAFYAFPSVKGLLGKKTADGTVLADDVAVASWMLEEAKSAVVPGSAFGAPGYVRLSYATSRELISSGVARIAAAVKTLR</sequence>
<evidence type="ECO:0000259" key="7">
    <source>
        <dbReference type="Pfam" id="PF00155"/>
    </source>
</evidence>
<dbReference type="PANTHER" id="PTHR46383:SF1">
    <property type="entry name" value="ASPARTATE AMINOTRANSFERASE"/>
    <property type="match status" value="1"/>
</dbReference>
<keyword evidence="5" id="KW-0663">Pyridoxal phosphate</keyword>
<dbReference type="GO" id="GO:0006520">
    <property type="term" value="P:amino acid metabolic process"/>
    <property type="evidence" value="ECO:0007669"/>
    <property type="project" value="InterPro"/>
</dbReference>
<dbReference type="PROSITE" id="PS00105">
    <property type="entry name" value="AA_TRANSFER_CLASS_1"/>
    <property type="match status" value="1"/>
</dbReference>
<keyword evidence="9" id="KW-1185">Reference proteome</keyword>
<evidence type="ECO:0000256" key="4">
    <source>
        <dbReference type="ARBA" id="ARBA00022679"/>
    </source>
</evidence>
<dbReference type="Gene3D" id="3.90.1150.10">
    <property type="entry name" value="Aspartate Aminotransferase, domain 1"/>
    <property type="match status" value="1"/>
</dbReference>
<evidence type="ECO:0000313" key="8">
    <source>
        <dbReference type="EMBL" id="AKF10688.1"/>
    </source>
</evidence>
<dbReference type="KEGG" id="samy:DB32_007837"/>
<evidence type="ECO:0000256" key="3">
    <source>
        <dbReference type="ARBA" id="ARBA00022576"/>
    </source>
</evidence>
<dbReference type="FunFam" id="3.40.640.10:FF:000033">
    <property type="entry name" value="Aspartate aminotransferase"/>
    <property type="match status" value="1"/>
</dbReference>
<evidence type="ECO:0000313" key="9">
    <source>
        <dbReference type="Proteomes" id="UP000034883"/>
    </source>
</evidence>
<feature type="domain" description="Aminotransferase class I/classII large" evidence="7">
    <location>
        <begin position="32"/>
        <end position="392"/>
    </location>
</feature>
<evidence type="ECO:0000256" key="1">
    <source>
        <dbReference type="ARBA" id="ARBA00001933"/>
    </source>
</evidence>
<dbReference type="AlphaFoldDB" id="A0A0F6YLW7"/>
<gene>
    <name evidence="8" type="ORF">DB32_007837</name>
</gene>
<dbReference type="SUPFAM" id="SSF53383">
    <property type="entry name" value="PLP-dependent transferases"/>
    <property type="match status" value="1"/>
</dbReference>
<accession>A0A0F6YLW7</accession>
<dbReference type="InterPro" id="IPR004839">
    <property type="entry name" value="Aminotransferase_I/II_large"/>
</dbReference>
<reference evidence="8 9" key="1">
    <citation type="submission" date="2015-03" db="EMBL/GenBank/DDBJ databases">
        <title>Genome assembly of Sandaracinus amylolyticus DSM 53668.</title>
        <authorList>
            <person name="Sharma G."/>
            <person name="Subramanian S."/>
        </authorList>
    </citation>
    <scope>NUCLEOTIDE SEQUENCE [LARGE SCALE GENOMIC DNA]</scope>
    <source>
        <strain evidence="8 9">DSM 53668</strain>
    </source>
</reference>
<evidence type="ECO:0000256" key="5">
    <source>
        <dbReference type="ARBA" id="ARBA00022898"/>
    </source>
</evidence>
<name>A0A0F6YLW7_9BACT</name>
<keyword evidence="4 6" id="KW-0808">Transferase</keyword>
<dbReference type="InterPro" id="IPR015424">
    <property type="entry name" value="PyrdxlP-dep_Trfase"/>
</dbReference>
<dbReference type="RefSeq" id="WP_053237635.1">
    <property type="nucleotide sequence ID" value="NZ_CP011125.1"/>
</dbReference>
<comment type="similarity">
    <text evidence="2 6">Belongs to the class-I pyridoxal-phosphate-dependent aminotransferase family.</text>
</comment>
<dbReference type="Proteomes" id="UP000034883">
    <property type="component" value="Chromosome"/>
</dbReference>